<feature type="compositionally biased region" description="Basic and acidic residues" evidence="13">
    <location>
        <begin position="310"/>
        <end position="321"/>
    </location>
</feature>
<dbReference type="GO" id="GO:0005737">
    <property type="term" value="C:cytoplasm"/>
    <property type="evidence" value="ECO:0007669"/>
    <property type="project" value="TreeGrafter"/>
</dbReference>
<dbReference type="PROSITE" id="PS51192">
    <property type="entry name" value="HELICASE_ATP_BIND_1"/>
    <property type="match status" value="1"/>
</dbReference>
<evidence type="ECO:0000259" key="14">
    <source>
        <dbReference type="PROSITE" id="PS51192"/>
    </source>
</evidence>
<dbReference type="SMART" id="SM00487">
    <property type="entry name" value="DEXDc"/>
    <property type="match status" value="1"/>
</dbReference>
<feature type="compositionally biased region" description="Basic and acidic residues" evidence="13">
    <location>
        <begin position="66"/>
        <end position="75"/>
    </location>
</feature>
<evidence type="ECO:0000256" key="12">
    <source>
        <dbReference type="ARBA" id="ARBA00049360"/>
    </source>
</evidence>
<dbReference type="Pfam" id="PF00271">
    <property type="entry name" value="Helicase_C"/>
    <property type="match status" value="1"/>
</dbReference>
<dbReference type="EMBL" id="CAID01000005">
    <property type="protein sequence ID" value="CEF98116.1"/>
    <property type="molecule type" value="Genomic_DNA"/>
</dbReference>
<organism evidence="16 17">
    <name type="scientific">Ostreococcus tauri</name>
    <name type="common">Marine green alga</name>
    <dbReference type="NCBI Taxonomy" id="70448"/>
    <lineage>
        <taxon>Eukaryota</taxon>
        <taxon>Viridiplantae</taxon>
        <taxon>Chlorophyta</taxon>
        <taxon>Mamiellophyceae</taxon>
        <taxon>Mamiellales</taxon>
        <taxon>Bathycoccaceae</taxon>
        <taxon>Ostreococcus</taxon>
    </lineage>
</organism>
<dbReference type="GO" id="GO:0005634">
    <property type="term" value="C:nucleus"/>
    <property type="evidence" value="ECO:0007669"/>
    <property type="project" value="UniProtKB-SubCell"/>
</dbReference>
<reference evidence="16 17" key="2">
    <citation type="journal article" date="2014" name="BMC Genomics">
        <title>An improved genome of the model marine alga Ostreococcus tauri unfolds by assessing Illumina de novo assemblies.</title>
        <authorList>
            <person name="Blanc-Mathieu R."/>
            <person name="Verhelst B."/>
            <person name="Derelle E."/>
            <person name="Rombauts S."/>
            <person name="Bouget F.Y."/>
            <person name="Carre I."/>
            <person name="Chateau A."/>
            <person name="Eyre-Walker A."/>
            <person name="Grimsley N."/>
            <person name="Moreau H."/>
            <person name="Piegu B."/>
            <person name="Rivals E."/>
            <person name="Schackwitz W."/>
            <person name="Van de Peer Y."/>
            <person name="Piganeau G."/>
        </authorList>
    </citation>
    <scope>NUCLEOTIDE SEQUENCE [LARGE SCALE GENOMIC DNA]</scope>
    <source>
        <strain evidence="17">OTTH 0595 / CCAP 157/2 / RCC745</strain>
    </source>
</reference>
<dbReference type="InterPro" id="IPR014001">
    <property type="entry name" value="Helicase_ATP-bd"/>
</dbReference>
<protein>
    <recommendedName>
        <fullName evidence="11">DNA 3'-5' helicase</fullName>
        <ecNumber evidence="11">5.6.2.4</ecNumber>
    </recommendedName>
</protein>
<dbReference type="GO" id="GO:0043138">
    <property type="term" value="F:3'-5' DNA helicase activity"/>
    <property type="evidence" value="ECO:0007669"/>
    <property type="project" value="UniProtKB-EC"/>
</dbReference>
<dbReference type="EC" id="5.6.2.4" evidence="11"/>
<evidence type="ECO:0000256" key="11">
    <source>
        <dbReference type="ARBA" id="ARBA00034808"/>
    </source>
</evidence>
<dbReference type="FunFam" id="3.40.50.300:FF:000772">
    <property type="entry name" value="ATP-dependent DNA helicase Q4"/>
    <property type="match status" value="1"/>
</dbReference>
<evidence type="ECO:0000256" key="9">
    <source>
        <dbReference type="ARBA" id="ARBA00023242"/>
    </source>
</evidence>
<name>A0A090M1P8_OSTTA</name>
<dbReference type="GO" id="GO:0016787">
    <property type="term" value="F:hydrolase activity"/>
    <property type="evidence" value="ECO:0007669"/>
    <property type="project" value="UniProtKB-KW"/>
</dbReference>
<feature type="domain" description="Helicase ATP-binding" evidence="14">
    <location>
        <begin position="435"/>
        <end position="605"/>
    </location>
</feature>
<keyword evidence="9" id="KW-0539">Nucleus</keyword>
<evidence type="ECO:0000256" key="8">
    <source>
        <dbReference type="ARBA" id="ARBA00023235"/>
    </source>
</evidence>
<dbReference type="GO" id="GO:0003677">
    <property type="term" value="F:DNA binding"/>
    <property type="evidence" value="ECO:0007669"/>
    <property type="project" value="UniProtKB-KW"/>
</dbReference>
<keyword evidence="5 16" id="KW-0347">Helicase</keyword>
<dbReference type="Gene3D" id="1.10.10.1460">
    <property type="match status" value="1"/>
</dbReference>
<dbReference type="AlphaFoldDB" id="A0A090M1P8"/>
<comment type="catalytic activity">
    <reaction evidence="12">
        <text>ATP + H2O = ADP + phosphate + H(+)</text>
        <dbReference type="Rhea" id="RHEA:13065"/>
        <dbReference type="ChEBI" id="CHEBI:15377"/>
        <dbReference type="ChEBI" id="CHEBI:15378"/>
        <dbReference type="ChEBI" id="CHEBI:30616"/>
        <dbReference type="ChEBI" id="CHEBI:43474"/>
        <dbReference type="ChEBI" id="CHEBI:456216"/>
    </reaction>
</comment>
<evidence type="ECO:0000256" key="1">
    <source>
        <dbReference type="ARBA" id="ARBA00004123"/>
    </source>
</evidence>
<dbReference type="InterPro" id="IPR004589">
    <property type="entry name" value="DNA_helicase_ATP-dep_RecQ"/>
</dbReference>
<comment type="subcellular location">
    <subcellularLocation>
        <location evidence="1">Nucleus</location>
    </subcellularLocation>
</comment>
<comment type="catalytic activity">
    <reaction evidence="10">
        <text>Couples ATP hydrolysis with the unwinding of duplex DNA by translocating in the 3'-5' direction.</text>
        <dbReference type="EC" id="5.6.2.4"/>
    </reaction>
</comment>
<keyword evidence="8" id="KW-0413">Isomerase</keyword>
<dbReference type="OrthoDB" id="10261556at2759"/>
<comment type="caution">
    <text evidence="16">The sequence shown here is derived from an EMBL/GenBank/DDBJ whole genome shotgun (WGS) entry which is preliminary data.</text>
</comment>
<dbReference type="Pfam" id="PF00270">
    <property type="entry name" value="DEAD"/>
    <property type="match status" value="1"/>
</dbReference>
<dbReference type="InParanoid" id="A0A090M1P8"/>
<feature type="compositionally biased region" description="Basic and acidic residues" evidence="13">
    <location>
        <begin position="245"/>
        <end position="269"/>
    </location>
</feature>
<evidence type="ECO:0000313" key="17">
    <source>
        <dbReference type="Proteomes" id="UP000009170"/>
    </source>
</evidence>
<dbReference type="Proteomes" id="UP000009170">
    <property type="component" value="Unassembled WGS sequence"/>
</dbReference>
<evidence type="ECO:0000256" key="7">
    <source>
        <dbReference type="ARBA" id="ARBA00023125"/>
    </source>
</evidence>
<evidence type="ECO:0000256" key="3">
    <source>
        <dbReference type="ARBA" id="ARBA00022741"/>
    </source>
</evidence>
<dbReference type="GO" id="GO:0005524">
    <property type="term" value="F:ATP binding"/>
    <property type="evidence" value="ECO:0007669"/>
    <property type="project" value="UniProtKB-KW"/>
</dbReference>
<evidence type="ECO:0000256" key="5">
    <source>
        <dbReference type="ARBA" id="ARBA00022806"/>
    </source>
</evidence>
<dbReference type="GO" id="GO:0009378">
    <property type="term" value="F:four-way junction helicase activity"/>
    <property type="evidence" value="ECO:0007669"/>
    <property type="project" value="TreeGrafter"/>
</dbReference>
<dbReference type="KEGG" id="ota:OT_ostta05g04200"/>
<comment type="similarity">
    <text evidence="2">Belongs to the helicase family. RecQ subfamily.</text>
</comment>
<dbReference type="PROSITE" id="PS51194">
    <property type="entry name" value="HELICASE_CTER"/>
    <property type="match status" value="1"/>
</dbReference>
<keyword evidence="4" id="KW-0378">Hydrolase</keyword>
<dbReference type="Gene3D" id="3.40.50.300">
    <property type="entry name" value="P-loop containing nucleotide triphosphate hydrolases"/>
    <property type="match status" value="2"/>
</dbReference>
<dbReference type="CDD" id="cd18018">
    <property type="entry name" value="DEXHc_RecQ4-like"/>
    <property type="match status" value="1"/>
</dbReference>
<sequence length="1099" mass="120680">MSRRDALRAEIDEWRARFRERHGRDVARADVESDAKMRATFREYRALGELRNVQNRRADVTTTGDAGREDAPKARTKTLEELRRAMTSTEVETEGEAIEATPIKAPRDDRGADARKAMESTPRRSPRIARMKKESENVDGLSFGIGSKTRAVNRALFGGQPKKAGASFAEVKRKRDDVVAKDGVQALSESAIRAVESLGETRGPIANDTTKLLRVEEGKGRKKRAATDGSRAPAPKKVASTSDAVEPKAKTAADIRAEHAARIADEKAASRRGNFKKFNPKGTWKQKVKNGARKKAANHYRYGGGRRAANKAEDRAERDPNATESAEPPSVWAGGDWCEPPSTMVENAVEDGLTPAKRALRAREKADGLAREYITAEAAASAKAEAERRAKLQVGPELEAAIQRAKSDPNKENLTEVLTRGFGHDNFRPGQLEIITRILRGENTLALLPTGAGKSLTYQLPAMLISGLTIVISPLLALMADQMDSLPPSLPGGALRSDMDRNDMWETLTRLRAGKIKVLFVSPERLLNDNFINDLQDVPGGVSLACVDEAHCVSEWSHNFRPAYHRLGRILNDRVRAKTTLALTATATKKTELSLIRQLNIPNEGVLRNVRVRDNLILSVMRVPEKLREKTLVYMLKHDELLQTGSIIVYTATQRDSERVAAFLYNEGVKAKAYHAGQEPAQRRQTQAEFMGSRVRVVVATIAFGMGLDKSDVRAVINFSLPRSPEAYIQQAGRAGRDGAPAACITFLDTSDYLRSRSLTFSDGVDRPSIAKLLQFVLQSGPILKKAAHEGDWTPCVGALSASEMEIKIDMRIEAIETVLSCLDLWGEGIIDIRSQDASVVNELDPAHAKGLIRILPDIRATCEAEFFERPPKAIGEDCPLAAAIDKLVPKPKGSMHKFKIVDACTHMQCGFDEVSAQLKALAKHDNVRYTLSDRAVGFEIVRAPPKDIQPLAKALADHCADIEACSVGKLDALYNAMDEAANAESDEAQGEHLRQRLAEYLNEDSDMVPSPPACVKTESNLLLVDIKVLLAHRSGGKNGGAGMMTARAVARILHKLHSPAYPAKEWGRHHAWGRHADVDFKHILARAEEEIAKARKIA</sequence>
<dbReference type="STRING" id="70448.A0A090M1P8"/>
<keyword evidence="6" id="KW-0067">ATP-binding</keyword>
<dbReference type="GO" id="GO:0000724">
    <property type="term" value="P:double-strand break repair via homologous recombination"/>
    <property type="evidence" value="ECO:0007669"/>
    <property type="project" value="TreeGrafter"/>
</dbReference>
<accession>A0A090M1P8</accession>
<feature type="region of interest" description="Disordered" evidence="13">
    <location>
        <begin position="202"/>
        <end position="336"/>
    </location>
</feature>
<proteinExistence type="inferred from homology"/>
<evidence type="ECO:0000313" key="16">
    <source>
        <dbReference type="EMBL" id="CEF98116.1"/>
    </source>
</evidence>
<feature type="compositionally biased region" description="Basic and acidic residues" evidence="13">
    <location>
        <begin position="106"/>
        <end position="122"/>
    </location>
</feature>
<dbReference type="SUPFAM" id="SSF52540">
    <property type="entry name" value="P-loop containing nucleoside triphosphate hydrolases"/>
    <property type="match status" value="1"/>
</dbReference>
<dbReference type="GO" id="GO:0005694">
    <property type="term" value="C:chromosome"/>
    <property type="evidence" value="ECO:0007669"/>
    <property type="project" value="TreeGrafter"/>
</dbReference>
<gene>
    <name evidence="16" type="ORF">OT_ostta05g04200</name>
</gene>
<dbReference type="PANTHER" id="PTHR13710">
    <property type="entry name" value="DNA HELICASE RECQ FAMILY MEMBER"/>
    <property type="match status" value="1"/>
</dbReference>
<feature type="region of interest" description="Disordered" evidence="13">
    <location>
        <begin position="106"/>
        <end position="128"/>
    </location>
</feature>
<dbReference type="PANTHER" id="PTHR13710:SF108">
    <property type="entry name" value="ATP-DEPENDENT DNA HELICASE Q4"/>
    <property type="match status" value="1"/>
</dbReference>
<evidence type="ECO:0000256" key="6">
    <source>
        <dbReference type="ARBA" id="ARBA00022840"/>
    </source>
</evidence>
<dbReference type="NCBIfam" id="TIGR00614">
    <property type="entry name" value="recQ_fam"/>
    <property type="match status" value="1"/>
</dbReference>
<dbReference type="InterPro" id="IPR001650">
    <property type="entry name" value="Helicase_C-like"/>
</dbReference>
<keyword evidence="7" id="KW-0238">DNA-binding</keyword>
<evidence type="ECO:0000256" key="10">
    <source>
        <dbReference type="ARBA" id="ARBA00034617"/>
    </source>
</evidence>
<feature type="compositionally biased region" description="Polar residues" evidence="13">
    <location>
        <begin position="55"/>
        <end position="64"/>
    </location>
</feature>
<dbReference type="InterPro" id="IPR027417">
    <property type="entry name" value="P-loop_NTPase"/>
</dbReference>
<feature type="compositionally biased region" description="Basic residues" evidence="13">
    <location>
        <begin position="273"/>
        <end position="298"/>
    </location>
</feature>
<reference evidence="17" key="1">
    <citation type="journal article" date="2006" name="Proc. Natl. Acad. Sci. U.S.A.">
        <title>Genome analysis of the smallest free-living eukaryote Ostreococcus tauri unveils many unique features.</title>
        <authorList>
            <person name="Derelle E."/>
            <person name="Ferraz C."/>
            <person name="Rombauts S."/>
            <person name="Rouze P."/>
            <person name="Worden A.Z."/>
            <person name="Robbens S."/>
            <person name="Partensky F."/>
            <person name="Degroeve S."/>
            <person name="Echeynie S."/>
            <person name="Cooke R."/>
            <person name="Saeys Y."/>
            <person name="Wuyts J."/>
            <person name="Jabbari K."/>
            <person name="Bowler C."/>
            <person name="Panaud O."/>
            <person name="Piegu B."/>
            <person name="Ball S.G."/>
            <person name="Ral J.-P."/>
            <person name="Bouget F.-Y."/>
            <person name="Piganeau G."/>
            <person name="De Baets B."/>
            <person name="Picard A."/>
            <person name="Delseny M."/>
            <person name="Demaille J."/>
            <person name="Van de Peer Y."/>
            <person name="Moreau H."/>
        </authorList>
    </citation>
    <scope>NUCLEOTIDE SEQUENCE [LARGE SCALE GENOMIC DNA]</scope>
    <source>
        <strain evidence="17">OTTH 0595 / CCAP 157/2 / RCC745</strain>
    </source>
</reference>
<evidence type="ECO:0000259" key="15">
    <source>
        <dbReference type="PROSITE" id="PS51194"/>
    </source>
</evidence>
<feature type="region of interest" description="Disordered" evidence="13">
    <location>
        <begin position="55"/>
        <end position="75"/>
    </location>
</feature>
<evidence type="ECO:0000256" key="2">
    <source>
        <dbReference type="ARBA" id="ARBA00005446"/>
    </source>
</evidence>
<keyword evidence="3" id="KW-0547">Nucleotide-binding</keyword>
<evidence type="ECO:0000256" key="4">
    <source>
        <dbReference type="ARBA" id="ARBA00022801"/>
    </source>
</evidence>
<evidence type="ECO:0000256" key="13">
    <source>
        <dbReference type="SAM" id="MobiDB-lite"/>
    </source>
</evidence>
<dbReference type="FunCoup" id="A0A090M1P8">
    <property type="interactions" value="711"/>
</dbReference>
<feature type="domain" description="Helicase C-terminal" evidence="15">
    <location>
        <begin position="628"/>
        <end position="778"/>
    </location>
</feature>
<dbReference type="InterPro" id="IPR011545">
    <property type="entry name" value="DEAD/DEAH_box_helicase_dom"/>
</dbReference>
<keyword evidence="17" id="KW-1185">Reference proteome</keyword>
<dbReference type="SMART" id="SM00490">
    <property type="entry name" value="HELICc"/>
    <property type="match status" value="1"/>
</dbReference>
<dbReference type="GeneID" id="9834511"/>
<dbReference type="RefSeq" id="XP_003079526.2">
    <property type="nucleotide sequence ID" value="XM_003079478.2"/>
</dbReference>